<dbReference type="OrthoDB" id="4537983at2"/>
<dbReference type="PIRSF" id="PIRSF015736">
    <property type="entry name" value="MI"/>
    <property type="match status" value="1"/>
</dbReference>
<protein>
    <submittedName>
        <fullName evidence="1">Maleate cis-trans isomerase</fullName>
    </submittedName>
</protein>
<dbReference type="InterPro" id="IPR053714">
    <property type="entry name" value="Iso_Racemase_Enz_sf"/>
</dbReference>
<evidence type="ECO:0000313" key="2">
    <source>
        <dbReference type="Proteomes" id="UP000319263"/>
    </source>
</evidence>
<gene>
    <name evidence="1" type="ORF">FOE78_15785</name>
</gene>
<proteinExistence type="predicted"/>
<accession>A0A516Q1D0</accession>
<sequence>MITIGLLYPGHSAEDDFAVAEQRFHPDLRLPLVHTAMDSDAHRPEELRAWGSADALELGAAALSPDRPDAIIWACTSGSFVFGWAGAQRQAEELSRRRGLPVSSTSLAFARAADDLDLRRVAVAASYPDDVARLFVDFLGQAGISVAGFGVSDILHASDVGHLTPDQVIELTRAADLDEADAILVPDTAMHTLALVDDLEAAVGKPVLTANQVTVWEGLRLLDAPRSASGLGRLFAGSEDLPTGPTPRS</sequence>
<evidence type="ECO:0000313" key="1">
    <source>
        <dbReference type="EMBL" id="QDP97192.1"/>
    </source>
</evidence>
<dbReference type="RefSeq" id="WP_143987153.1">
    <property type="nucleotide sequence ID" value="NZ_CP041692.1"/>
</dbReference>
<reference evidence="1 2" key="1">
    <citation type="submission" date="2019-07" db="EMBL/GenBank/DDBJ databases">
        <title>Microlunatus dokdonensis sp. nov. isolated from the rhizospheric soil of the wild plant Elymus tsukushiensis.</title>
        <authorList>
            <person name="Ghim S.-Y."/>
            <person name="Hwang Y.-J."/>
            <person name="Son J.-S."/>
            <person name="Shin J.-H."/>
        </authorList>
    </citation>
    <scope>NUCLEOTIDE SEQUENCE [LARGE SCALE GENOMIC DNA]</scope>
    <source>
        <strain evidence="1 2">KUDC0627</strain>
    </source>
</reference>
<organism evidence="1 2">
    <name type="scientific">Microlunatus elymi</name>
    <dbReference type="NCBI Taxonomy" id="2596828"/>
    <lineage>
        <taxon>Bacteria</taxon>
        <taxon>Bacillati</taxon>
        <taxon>Actinomycetota</taxon>
        <taxon>Actinomycetes</taxon>
        <taxon>Propionibacteriales</taxon>
        <taxon>Propionibacteriaceae</taxon>
        <taxon>Microlunatus</taxon>
    </lineage>
</organism>
<dbReference type="GO" id="GO:0016853">
    <property type="term" value="F:isomerase activity"/>
    <property type="evidence" value="ECO:0007669"/>
    <property type="project" value="UniProtKB-KW"/>
</dbReference>
<dbReference type="KEGG" id="mik:FOE78_15785"/>
<dbReference type="AlphaFoldDB" id="A0A516Q1D0"/>
<keyword evidence="2" id="KW-1185">Reference proteome</keyword>
<dbReference type="Pfam" id="PF17645">
    <property type="entry name" value="Amdase"/>
    <property type="match status" value="1"/>
</dbReference>
<name>A0A516Q1D0_9ACTN</name>
<dbReference type="InterPro" id="IPR026286">
    <property type="entry name" value="MaiA/AMDase"/>
</dbReference>
<dbReference type="Proteomes" id="UP000319263">
    <property type="component" value="Chromosome"/>
</dbReference>
<keyword evidence="1" id="KW-0413">Isomerase</keyword>
<dbReference type="PANTHER" id="PTHR40267:SF1">
    <property type="entry name" value="BLR3294 PROTEIN"/>
    <property type="match status" value="1"/>
</dbReference>
<dbReference type="Gene3D" id="3.40.50.12500">
    <property type="match status" value="1"/>
</dbReference>
<dbReference type="PANTHER" id="PTHR40267">
    <property type="entry name" value="BLR3294 PROTEIN"/>
    <property type="match status" value="1"/>
</dbReference>
<dbReference type="EMBL" id="CP041692">
    <property type="protein sequence ID" value="QDP97192.1"/>
    <property type="molecule type" value="Genomic_DNA"/>
</dbReference>